<dbReference type="CDD" id="cd07377">
    <property type="entry name" value="WHTH_GntR"/>
    <property type="match status" value="1"/>
</dbReference>
<dbReference type="SUPFAM" id="SSF48008">
    <property type="entry name" value="GntR ligand-binding domain-like"/>
    <property type="match status" value="1"/>
</dbReference>
<sequence>MVLTGVDGQGSNGLATSAVPYLSTPAADIHPRWERRPPGGRWGFTRPRPVDNSAVANTVLRMAQLPQLTVSATLGDQAYTAIREAIVSGVLERGQKVTERGLAESLDISPTPVREALRRLEQDRLVERTGPRSVRIAKYAEEELREFSMIGDSLRALAARLAAEKSTAAQRRQMRAALDRADRLRGQVIEVTPGSDDERRLIEEILHCMREFHSLVDQACGNATLLQMLDMVDAFGADERRDTVLSEVGDERRSAVDARYHQHRAIYDAIAAGDGRRAEELMNAHSRASSSSLLTARFSH</sequence>
<keyword evidence="1" id="KW-0805">Transcription regulation</keyword>
<dbReference type="PANTHER" id="PTHR43537">
    <property type="entry name" value="TRANSCRIPTIONAL REGULATOR, GNTR FAMILY"/>
    <property type="match status" value="1"/>
</dbReference>
<dbReference type="Pfam" id="PF00392">
    <property type="entry name" value="GntR"/>
    <property type="match status" value="1"/>
</dbReference>
<evidence type="ECO:0000256" key="1">
    <source>
        <dbReference type="ARBA" id="ARBA00023015"/>
    </source>
</evidence>
<dbReference type="InterPro" id="IPR036388">
    <property type="entry name" value="WH-like_DNA-bd_sf"/>
</dbReference>
<evidence type="ECO:0000256" key="3">
    <source>
        <dbReference type="ARBA" id="ARBA00023163"/>
    </source>
</evidence>
<dbReference type="Pfam" id="PF07729">
    <property type="entry name" value="FCD"/>
    <property type="match status" value="1"/>
</dbReference>
<proteinExistence type="predicted"/>
<dbReference type="Proteomes" id="UP001501095">
    <property type="component" value="Unassembled WGS sequence"/>
</dbReference>
<keyword evidence="3" id="KW-0804">Transcription</keyword>
<evidence type="ECO:0000313" key="6">
    <source>
        <dbReference type="Proteomes" id="UP001501095"/>
    </source>
</evidence>
<evidence type="ECO:0000313" key="5">
    <source>
        <dbReference type="EMBL" id="GAA2549398.1"/>
    </source>
</evidence>
<keyword evidence="6" id="KW-1185">Reference proteome</keyword>
<dbReference type="EMBL" id="BAAATM010000018">
    <property type="protein sequence ID" value="GAA2549398.1"/>
    <property type="molecule type" value="Genomic_DNA"/>
</dbReference>
<accession>A0ABP6BD83</accession>
<evidence type="ECO:0000259" key="4">
    <source>
        <dbReference type="PROSITE" id="PS50949"/>
    </source>
</evidence>
<reference evidence="6" key="1">
    <citation type="journal article" date="2019" name="Int. J. Syst. Evol. Microbiol.">
        <title>The Global Catalogue of Microorganisms (GCM) 10K type strain sequencing project: providing services to taxonomists for standard genome sequencing and annotation.</title>
        <authorList>
            <consortium name="The Broad Institute Genomics Platform"/>
            <consortium name="The Broad Institute Genome Sequencing Center for Infectious Disease"/>
            <person name="Wu L."/>
            <person name="Ma J."/>
        </authorList>
    </citation>
    <scope>NUCLEOTIDE SEQUENCE [LARGE SCALE GENOMIC DNA]</scope>
    <source>
        <strain evidence="6">JCM 6924</strain>
    </source>
</reference>
<dbReference type="SMART" id="SM00345">
    <property type="entry name" value="HTH_GNTR"/>
    <property type="match status" value="1"/>
</dbReference>
<evidence type="ECO:0000256" key="2">
    <source>
        <dbReference type="ARBA" id="ARBA00023125"/>
    </source>
</evidence>
<dbReference type="PANTHER" id="PTHR43537:SF49">
    <property type="entry name" value="TRANSCRIPTIONAL REGULATORY PROTEIN"/>
    <property type="match status" value="1"/>
</dbReference>
<dbReference type="SUPFAM" id="SSF46785">
    <property type="entry name" value="Winged helix' DNA-binding domain"/>
    <property type="match status" value="1"/>
</dbReference>
<dbReference type="SMART" id="SM00895">
    <property type="entry name" value="FCD"/>
    <property type="match status" value="1"/>
</dbReference>
<keyword evidence="2" id="KW-0238">DNA-binding</keyword>
<comment type="caution">
    <text evidence="5">The sequence shown here is derived from an EMBL/GenBank/DDBJ whole genome shotgun (WGS) entry which is preliminary data.</text>
</comment>
<dbReference type="InterPro" id="IPR008920">
    <property type="entry name" value="TF_FadR/GntR_C"/>
</dbReference>
<dbReference type="PROSITE" id="PS50949">
    <property type="entry name" value="HTH_GNTR"/>
    <property type="match status" value="1"/>
</dbReference>
<dbReference type="Gene3D" id="1.20.120.530">
    <property type="entry name" value="GntR ligand-binding domain-like"/>
    <property type="match status" value="1"/>
</dbReference>
<dbReference type="InterPro" id="IPR011711">
    <property type="entry name" value="GntR_C"/>
</dbReference>
<feature type="domain" description="HTH gntR-type" evidence="4">
    <location>
        <begin position="72"/>
        <end position="139"/>
    </location>
</feature>
<dbReference type="InterPro" id="IPR036390">
    <property type="entry name" value="WH_DNA-bd_sf"/>
</dbReference>
<organism evidence="5 6">
    <name type="scientific">Streptomyces levis</name>
    <dbReference type="NCBI Taxonomy" id="285566"/>
    <lineage>
        <taxon>Bacteria</taxon>
        <taxon>Bacillati</taxon>
        <taxon>Actinomycetota</taxon>
        <taxon>Actinomycetes</taxon>
        <taxon>Kitasatosporales</taxon>
        <taxon>Streptomycetaceae</taxon>
        <taxon>Streptomyces</taxon>
    </lineage>
</organism>
<name>A0ABP6BD83_9ACTN</name>
<protein>
    <recommendedName>
        <fullName evidence="4">HTH gntR-type domain-containing protein</fullName>
    </recommendedName>
</protein>
<gene>
    <name evidence="5" type="ORF">GCM10010423_56810</name>
</gene>
<dbReference type="Gene3D" id="1.10.10.10">
    <property type="entry name" value="Winged helix-like DNA-binding domain superfamily/Winged helix DNA-binding domain"/>
    <property type="match status" value="1"/>
</dbReference>
<dbReference type="InterPro" id="IPR000524">
    <property type="entry name" value="Tscrpt_reg_HTH_GntR"/>
</dbReference>